<name>A0A1G6JJ44_9BURK</name>
<keyword evidence="1 2" id="KW-0597">Phosphoprotein</keyword>
<sequence>MPADILIIDDNRDAAELLSDLLDMQGYAVRIAHSGHQALQLMAQQPSSLFLVDQQLPDMLGTQLVPQLRAAAAGRACIAIAITGLGPAERAELTGFDHVLAKPLAFDVFDALIASCAAQLEQQNG</sequence>
<evidence type="ECO:0000256" key="1">
    <source>
        <dbReference type="ARBA" id="ARBA00022553"/>
    </source>
</evidence>
<keyword evidence="5" id="KW-1185">Reference proteome</keyword>
<dbReference type="InterPro" id="IPR001789">
    <property type="entry name" value="Sig_transdc_resp-reg_receiver"/>
</dbReference>
<dbReference type="Pfam" id="PF00072">
    <property type="entry name" value="Response_reg"/>
    <property type="match status" value="1"/>
</dbReference>
<dbReference type="SUPFAM" id="SSF52172">
    <property type="entry name" value="CheY-like"/>
    <property type="match status" value="1"/>
</dbReference>
<evidence type="ECO:0000313" key="5">
    <source>
        <dbReference type="Proteomes" id="UP000198781"/>
    </source>
</evidence>
<reference evidence="4 5" key="1">
    <citation type="submission" date="2016-10" db="EMBL/GenBank/DDBJ databases">
        <authorList>
            <person name="de Groot N.N."/>
        </authorList>
    </citation>
    <scope>NUCLEOTIDE SEQUENCE [LARGE SCALE GENOMIC DNA]</scope>
    <source>
        <strain evidence="4 5">DSM 16619</strain>
    </source>
</reference>
<dbReference type="Gene3D" id="3.40.50.2300">
    <property type="match status" value="1"/>
</dbReference>
<evidence type="ECO:0000259" key="3">
    <source>
        <dbReference type="PROSITE" id="PS50110"/>
    </source>
</evidence>
<dbReference type="GO" id="GO:0000160">
    <property type="term" value="P:phosphorelay signal transduction system"/>
    <property type="evidence" value="ECO:0007669"/>
    <property type="project" value="InterPro"/>
</dbReference>
<dbReference type="AlphaFoldDB" id="A0A1G6JJ44"/>
<dbReference type="PROSITE" id="PS50110">
    <property type="entry name" value="RESPONSE_REGULATORY"/>
    <property type="match status" value="1"/>
</dbReference>
<accession>A0A1G6JJ44</accession>
<gene>
    <name evidence="4" type="ORF">SAMN05192589_101416</name>
</gene>
<feature type="modified residue" description="4-aspartylphosphate" evidence="2">
    <location>
        <position position="53"/>
    </location>
</feature>
<protein>
    <submittedName>
        <fullName evidence="4">Response regulator receiver domain-containing protein</fullName>
    </submittedName>
</protein>
<dbReference type="STRING" id="187868.SAMN05192589_101416"/>
<dbReference type="Proteomes" id="UP000198781">
    <property type="component" value="Unassembled WGS sequence"/>
</dbReference>
<dbReference type="PANTHER" id="PTHR44591:SF3">
    <property type="entry name" value="RESPONSE REGULATORY DOMAIN-CONTAINING PROTEIN"/>
    <property type="match status" value="1"/>
</dbReference>
<evidence type="ECO:0000313" key="4">
    <source>
        <dbReference type="EMBL" id="SDC18759.1"/>
    </source>
</evidence>
<organism evidence="4 5">
    <name type="scientific">Paracidovorax valerianellae</name>
    <dbReference type="NCBI Taxonomy" id="187868"/>
    <lineage>
        <taxon>Bacteria</taxon>
        <taxon>Pseudomonadati</taxon>
        <taxon>Pseudomonadota</taxon>
        <taxon>Betaproteobacteria</taxon>
        <taxon>Burkholderiales</taxon>
        <taxon>Comamonadaceae</taxon>
        <taxon>Paracidovorax</taxon>
    </lineage>
</organism>
<evidence type="ECO:0000256" key="2">
    <source>
        <dbReference type="PROSITE-ProRule" id="PRU00169"/>
    </source>
</evidence>
<proteinExistence type="predicted"/>
<dbReference type="PANTHER" id="PTHR44591">
    <property type="entry name" value="STRESS RESPONSE REGULATOR PROTEIN 1"/>
    <property type="match status" value="1"/>
</dbReference>
<feature type="domain" description="Response regulatory" evidence="3">
    <location>
        <begin position="4"/>
        <end position="117"/>
    </location>
</feature>
<dbReference type="InterPro" id="IPR050595">
    <property type="entry name" value="Bact_response_regulator"/>
</dbReference>
<dbReference type="InterPro" id="IPR011006">
    <property type="entry name" value="CheY-like_superfamily"/>
</dbReference>
<dbReference type="OrthoDB" id="9179585at2"/>
<dbReference type="EMBL" id="FMZC01000001">
    <property type="protein sequence ID" value="SDC18759.1"/>
    <property type="molecule type" value="Genomic_DNA"/>
</dbReference>
<dbReference type="SMART" id="SM00448">
    <property type="entry name" value="REC"/>
    <property type="match status" value="1"/>
</dbReference>
<dbReference type="RefSeq" id="WP_092739776.1">
    <property type="nucleotide sequence ID" value="NZ_FMZC01000001.1"/>
</dbReference>